<evidence type="ECO:0000313" key="16">
    <source>
        <dbReference type="EMBL" id="SDB94143.1"/>
    </source>
</evidence>
<feature type="domain" description="Quinolinate phosphoribosyl transferase C-terminal" evidence="14">
    <location>
        <begin position="108"/>
        <end position="273"/>
    </location>
</feature>
<evidence type="ECO:0000256" key="3">
    <source>
        <dbReference type="ARBA" id="ARBA00009400"/>
    </source>
</evidence>
<comment type="similarity">
    <text evidence="3 12">Belongs to the NadC/ModD family.</text>
</comment>
<dbReference type="AlphaFoldDB" id="A0A1G6HJ17"/>
<feature type="binding site" evidence="13">
    <location>
        <position position="193"/>
    </location>
    <ligand>
        <name>substrate</name>
    </ligand>
</feature>
<sequence>MNHLILDEQLKQFLNEDIGHGDLSSQCIPEDAKGRGQLSSKAQGVFYGCEVIRSIYRLYAPMTDIEFYIKDGEKIKQGDIICRIEGCYRHLLETERVLLNLIQHLSGVATTTAEAVVRLDDHSVKIVDTRKTTPGLRMLEKLAVKAGGGHNHRYHLADAVMLKDNHLAFFSSIKKAVATIRSHISHMTKIEVEIETYEQLIEAIESNVDVIMFDNLPPQKIKEWLSVVPDSIATEASGNITLESIHTYKHCGIDFISLGALTHSSKALDISLQIEEINK</sequence>
<feature type="binding site" evidence="13">
    <location>
        <position position="96"/>
    </location>
    <ligand>
        <name>substrate</name>
    </ligand>
</feature>
<dbReference type="PANTHER" id="PTHR32179:SF3">
    <property type="entry name" value="NICOTINATE-NUCLEOTIDE PYROPHOSPHORYLASE [CARBOXYLATING]"/>
    <property type="match status" value="1"/>
</dbReference>
<dbReference type="InterPro" id="IPR013785">
    <property type="entry name" value="Aldolase_TIM"/>
</dbReference>
<evidence type="ECO:0000256" key="5">
    <source>
        <dbReference type="ARBA" id="ARBA00011944"/>
    </source>
</evidence>
<dbReference type="OrthoDB" id="9782546at2"/>
<dbReference type="Pfam" id="PF02749">
    <property type="entry name" value="QRPTase_N"/>
    <property type="match status" value="1"/>
</dbReference>
<proteinExistence type="inferred from homology"/>
<dbReference type="EMBL" id="FMYI01000003">
    <property type="protein sequence ID" value="SDB94143.1"/>
    <property type="molecule type" value="Genomic_DNA"/>
</dbReference>
<dbReference type="FunFam" id="3.20.20.70:FF:000030">
    <property type="entry name" value="Nicotinate-nucleotide pyrophosphorylase, carboxylating"/>
    <property type="match status" value="1"/>
</dbReference>
<feature type="binding site" evidence="13">
    <location>
        <position position="214"/>
    </location>
    <ligand>
        <name>substrate</name>
    </ligand>
</feature>
<evidence type="ECO:0000259" key="14">
    <source>
        <dbReference type="Pfam" id="PF01729"/>
    </source>
</evidence>
<gene>
    <name evidence="16" type="ORF">SAMN05421734_10335</name>
</gene>
<dbReference type="InterPro" id="IPR022412">
    <property type="entry name" value="Quinolinate_PRibosylTrfase_N"/>
</dbReference>
<evidence type="ECO:0000256" key="1">
    <source>
        <dbReference type="ARBA" id="ARBA00003237"/>
    </source>
</evidence>
<evidence type="ECO:0000256" key="9">
    <source>
        <dbReference type="ARBA" id="ARBA00033102"/>
    </source>
</evidence>
<dbReference type="GO" id="GO:0009435">
    <property type="term" value="P:NAD+ biosynthetic process"/>
    <property type="evidence" value="ECO:0007669"/>
    <property type="project" value="UniProtKB-UniPathway"/>
</dbReference>
<name>A0A1G6HJ17_9BACI</name>
<keyword evidence="17" id="KW-1185">Reference proteome</keyword>
<evidence type="ECO:0000256" key="7">
    <source>
        <dbReference type="ARBA" id="ARBA00022676"/>
    </source>
</evidence>
<keyword evidence="8 12" id="KW-0808">Transferase</keyword>
<evidence type="ECO:0000256" key="10">
    <source>
        <dbReference type="ARBA" id="ARBA00047445"/>
    </source>
</evidence>
<evidence type="ECO:0000256" key="8">
    <source>
        <dbReference type="ARBA" id="ARBA00022679"/>
    </source>
</evidence>
<dbReference type="GO" id="GO:0034213">
    <property type="term" value="P:quinolinate catabolic process"/>
    <property type="evidence" value="ECO:0007669"/>
    <property type="project" value="TreeGrafter"/>
</dbReference>
<dbReference type="InterPro" id="IPR004393">
    <property type="entry name" value="NadC"/>
</dbReference>
<dbReference type="PIRSF" id="PIRSF006250">
    <property type="entry name" value="NadC_ModD"/>
    <property type="match status" value="1"/>
</dbReference>
<dbReference type="FunFam" id="3.90.1170.20:FF:000001">
    <property type="entry name" value="Nicotinate-nucleotide diphosphorylase (Carboxylating)"/>
    <property type="match status" value="1"/>
</dbReference>
<dbReference type="InterPro" id="IPR002638">
    <property type="entry name" value="Quinolinate_PRibosylTrfase_C"/>
</dbReference>
<dbReference type="Gene3D" id="3.20.20.70">
    <property type="entry name" value="Aldolase class I"/>
    <property type="match status" value="1"/>
</dbReference>
<feature type="binding site" evidence="13">
    <location>
        <begin position="129"/>
        <end position="131"/>
    </location>
    <ligand>
        <name>substrate</name>
    </ligand>
</feature>
<evidence type="ECO:0000259" key="15">
    <source>
        <dbReference type="Pfam" id="PF02749"/>
    </source>
</evidence>
<comment type="pathway">
    <text evidence="2">Cofactor biosynthesis; NAD(+) biosynthesis; nicotinate D-ribonucleotide from quinolinate: step 1/1.</text>
</comment>
<dbReference type="InterPro" id="IPR027277">
    <property type="entry name" value="NadC/ModD"/>
</dbReference>
<feature type="domain" description="Quinolinate phosphoribosyl transferase N-terminal" evidence="15">
    <location>
        <begin position="22"/>
        <end position="106"/>
    </location>
</feature>
<evidence type="ECO:0000256" key="2">
    <source>
        <dbReference type="ARBA" id="ARBA00004893"/>
    </source>
</evidence>
<evidence type="ECO:0000256" key="12">
    <source>
        <dbReference type="PIRNR" id="PIRNR006250"/>
    </source>
</evidence>
<dbReference type="PANTHER" id="PTHR32179">
    <property type="entry name" value="NICOTINATE-NUCLEOTIDE PYROPHOSPHORYLASE [CARBOXYLATING]"/>
    <property type="match status" value="1"/>
</dbReference>
<evidence type="ECO:0000256" key="4">
    <source>
        <dbReference type="ARBA" id="ARBA00011218"/>
    </source>
</evidence>
<organism evidence="16 17">
    <name type="scientific">Pelagirhabdus alkalitolerans</name>
    <dbReference type="NCBI Taxonomy" id="1612202"/>
    <lineage>
        <taxon>Bacteria</taxon>
        <taxon>Bacillati</taxon>
        <taxon>Bacillota</taxon>
        <taxon>Bacilli</taxon>
        <taxon>Bacillales</taxon>
        <taxon>Bacillaceae</taxon>
        <taxon>Pelagirhabdus</taxon>
    </lineage>
</organism>
<dbReference type="SUPFAM" id="SSF54675">
    <property type="entry name" value="Nicotinate/Quinolinate PRTase N-terminal domain-like"/>
    <property type="match status" value="1"/>
</dbReference>
<accession>A0A1G6HJ17</accession>
<dbReference type="Gene3D" id="3.90.1170.20">
    <property type="entry name" value="Quinolinate phosphoribosyl transferase, N-terminal domain"/>
    <property type="match status" value="1"/>
</dbReference>
<dbReference type="STRING" id="1612202.SAMN05421734_10335"/>
<dbReference type="CDD" id="cd01572">
    <property type="entry name" value="QPRTase"/>
    <property type="match status" value="1"/>
</dbReference>
<evidence type="ECO:0000256" key="11">
    <source>
        <dbReference type="ARBA" id="ARBA00069173"/>
    </source>
</evidence>
<dbReference type="GO" id="GO:0005737">
    <property type="term" value="C:cytoplasm"/>
    <property type="evidence" value="ECO:0007669"/>
    <property type="project" value="TreeGrafter"/>
</dbReference>
<dbReference type="GO" id="GO:0004514">
    <property type="term" value="F:nicotinate-nucleotide diphosphorylase (carboxylating) activity"/>
    <property type="evidence" value="ECO:0007669"/>
    <property type="project" value="UniProtKB-EC"/>
</dbReference>
<dbReference type="InterPro" id="IPR037128">
    <property type="entry name" value="Quinolinate_PRibosylTase_N_sf"/>
</dbReference>
<dbReference type="RefSeq" id="WP_090793883.1">
    <property type="nucleotide sequence ID" value="NZ_FMYI01000003.1"/>
</dbReference>
<dbReference type="NCBIfam" id="TIGR00078">
    <property type="entry name" value="nadC"/>
    <property type="match status" value="1"/>
</dbReference>
<comment type="catalytic activity">
    <reaction evidence="10">
        <text>nicotinate beta-D-ribonucleotide + CO2 + diphosphate = quinolinate + 5-phospho-alpha-D-ribose 1-diphosphate + 2 H(+)</text>
        <dbReference type="Rhea" id="RHEA:12733"/>
        <dbReference type="ChEBI" id="CHEBI:15378"/>
        <dbReference type="ChEBI" id="CHEBI:16526"/>
        <dbReference type="ChEBI" id="CHEBI:29959"/>
        <dbReference type="ChEBI" id="CHEBI:33019"/>
        <dbReference type="ChEBI" id="CHEBI:57502"/>
        <dbReference type="ChEBI" id="CHEBI:58017"/>
        <dbReference type="EC" id="2.4.2.19"/>
    </reaction>
</comment>
<dbReference type="Proteomes" id="UP000242949">
    <property type="component" value="Unassembled WGS sequence"/>
</dbReference>
<comment type="function">
    <text evidence="1">Involved in the catabolism of quinolinic acid (QA).</text>
</comment>
<reference evidence="17" key="1">
    <citation type="submission" date="2016-09" db="EMBL/GenBank/DDBJ databases">
        <authorList>
            <person name="Varghese N."/>
            <person name="Submissions S."/>
        </authorList>
    </citation>
    <scope>NUCLEOTIDE SEQUENCE [LARGE SCALE GENOMIC DNA]</scope>
    <source>
        <strain evidence="17">S5</strain>
    </source>
</reference>
<keyword evidence="6" id="KW-0662">Pyridine nucleotide biosynthesis</keyword>
<dbReference type="Pfam" id="PF01729">
    <property type="entry name" value="QRPTase_C"/>
    <property type="match status" value="1"/>
</dbReference>
<dbReference type="InterPro" id="IPR036068">
    <property type="entry name" value="Nicotinate_pribotase-like_C"/>
</dbReference>
<evidence type="ECO:0000256" key="13">
    <source>
        <dbReference type="PIRSR" id="PIRSR006250-1"/>
    </source>
</evidence>
<dbReference type="SUPFAM" id="SSF51690">
    <property type="entry name" value="Nicotinate/Quinolinate PRTase C-terminal domain-like"/>
    <property type="match status" value="1"/>
</dbReference>
<protein>
    <recommendedName>
        <fullName evidence="11">Probable nicotinate-nucleotide pyrophosphorylase [carboxylating]</fullName>
        <ecNumber evidence="5">2.4.2.19</ecNumber>
    </recommendedName>
    <alternativeName>
        <fullName evidence="9">Quinolinate phosphoribosyltransferase [decarboxylating]</fullName>
    </alternativeName>
</protein>
<feature type="binding site" evidence="13">
    <location>
        <begin position="258"/>
        <end position="260"/>
    </location>
    <ligand>
        <name>substrate</name>
    </ligand>
</feature>
<keyword evidence="7 12" id="KW-0328">Glycosyltransferase</keyword>
<comment type="subunit">
    <text evidence="4">Hexamer formed by 3 homodimers.</text>
</comment>
<dbReference type="UniPathway" id="UPA00253">
    <property type="reaction ID" value="UER00331"/>
</dbReference>
<evidence type="ECO:0000313" key="17">
    <source>
        <dbReference type="Proteomes" id="UP000242949"/>
    </source>
</evidence>
<dbReference type="EC" id="2.4.2.19" evidence="5"/>
<evidence type="ECO:0000256" key="6">
    <source>
        <dbReference type="ARBA" id="ARBA00022642"/>
    </source>
</evidence>
<feature type="binding site" evidence="13">
    <location>
        <begin position="237"/>
        <end position="239"/>
    </location>
    <ligand>
        <name>substrate</name>
    </ligand>
</feature>
<feature type="binding site" evidence="13">
    <location>
        <position position="163"/>
    </location>
    <ligand>
        <name>substrate</name>
    </ligand>
</feature>
<feature type="binding site" evidence="13">
    <location>
        <position position="153"/>
    </location>
    <ligand>
        <name>substrate</name>
    </ligand>
</feature>